<dbReference type="EMBL" id="JH431900">
    <property type="status" value="NOT_ANNOTATED_CDS"/>
    <property type="molecule type" value="Genomic_DNA"/>
</dbReference>
<dbReference type="EnsemblMetazoa" id="SMAR009430-RA">
    <property type="protein sequence ID" value="SMAR009430-PA"/>
    <property type="gene ID" value="SMAR009430"/>
</dbReference>
<dbReference type="PhylomeDB" id="T1J700"/>
<keyword evidence="2" id="KW-1185">Reference proteome</keyword>
<dbReference type="HOGENOM" id="CLU_001650_6_0_1"/>
<evidence type="ECO:0000313" key="1">
    <source>
        <dbReference type="EnsemblMetazoa" id="SMAR009430-PA"/>
    </source>
</evidence>
<evidence type="ECO:0000313" key="2">
    <source>
        <dbReference type="Proteomes" id="UP000014500"/>
    </source>
</evidence>
<dbReference type="CDD" id="cd09272">
    <property type="entry name" value="RNase_HI_RT_Ty1"/>
    <property type="match status" value="1"/>
</dbReference>
<protein>
    <recommendedName>
        <fullName evidence="3">Reverse transcriptase Ty1/copia-type domain-containing protein</fullName>
    </recommendedName>
</protein>
<proteinExistence type="predicted"/>
<dbReference type="PANTHER" id="PTHR11439">
    <property type="entry name" value="GAG-POL-RELATED RETROTRANSPOSON"/>
    <property type="match status" value="1"/>
</dbReference>
<name>T1J700_STRMM</name>
<sequence length="285" mass="32884">MIKVPVSVGTMLEKCKQQEMEADFPYRSLVGSLLFVASRTRPDVLYFVIYLSQYNNAHSMKHVKCLKQVLQYLVNTSDYCINLSRCKDDKINIYTDASWAADHSTCKSFGGFMLYIGGAVVSWGCKKQTSIACSSMESEFVAMVHAVKEGFWLSSIFENCPLFGYVNVPTVFSDSMAAINFTNNDIENTKTRHIRIRYYFLRDWFEKNYFALAKVPGSWNVSDLFTKWVSGDRIRMLCTDVFDRWAKRCCLVNEIHSYRVSLIDKEAKHGWKLLLSQSVMLILRE</sequence>
<evidence type="ECO:0008006" key="3">
    <source>
        <dbReference type="Google" id="ProtNLM"/>
    </source>
</evidence>
<accession>T1J700</accession>
<dbReference type="AlphaFoldDB" id="T1J700"/>
<organism evidence="1 2">
    <name type="scientific">Strigamia maritima</name>
    <name type="common">European centipede</name>
    <name type="synonym">Geophilus maritimus</name>
    <dbReference type="NCBI Taxonomy" id="126957"/>
    <lineage>
        <taxon>Eukaryota</taxon>
        <taxon>Metazoa</taxon>
        <taxon>Ecdysozoa</taxon>
        <taxon>Arthropoda</taxon>
        <taxon>Myriapoda</taxon>
        <taxon>Chilopoda</taxon>
        <taxon>Pleurostigmophora</taxon>
        <taxon>Geophilomorpha</taxon>
        <taxon>Linotaeniidae</taxon>
        <taxon>Strigamia</taxon>
    </lineage>
</organism>
<dbReference type="STRING" id="126957.T1J700"/>
<reference evidence="2" key="1">
    <citation type="submission" date="2011-05" db="EMBL/GenBank/DDBJ databases">
        <authorList>
            <person name="Richards S.R."/>
            <person name="Qu J."/>
            <person name="Jiang H."/>
            <person name="Jhangiani S.N."/>
            <person name="Agravi P."/>
            <person name="Goodspeed R."/>
            <person name="Gross S."/>
            <person name="Mandapat C."/>
            <person name="Jackson L."/>
            <person name="Mathew T."/>
            <person name="Pu L."/>
            <person name="Thornton R."/>
            <person name="Saada N."/>
            <person name="Wilczek-Boney K.B."/>
            <person name="Lee S."/>
            <person name="Kovar C."/>
            <person name="Wu Y."/>
            <person name="Scherer S.E."/>
            <person name="Worley K.C."/>
            <person name="Muzny D.M."/>
            <person name="Gibbs R."/>
        </authorList>
    </citation>
    <scope>NUCLEOTIDE SEQUENCE</scope>
    <source>
        <strain evidence="2">Brora</strain>
    </source>
</reference>
<dbReference type="eggNOG" id="KOG0017">
    <property type="taxonomic scope" value="Eukaryota"/>
</dbReference>
<dbReference type="Proteomes" id="UP000014500">
    <property type="component" value="Unassembled WGS sequence"/>
</dbReference>
<reference evidence="1" key="2">
    <citation type="submission" date="2015-02" db="UniProtKB">
        <authorList>
            <consortium name="EnsemblMetazoa"/>
        </authorList>
    </citation>
    <scope>IDENTIFICATION</scope>
</reference>
<dbReference type="PANTHER" id="PTHR11439:SF463">
    <property type="entry name" value="REVERSE TRANSCRIPTASE TY1_COPIA-TYPE DOMAIN-CONTAINING PROTEIN"/>
    <property type="match status" value="1"/>
</dbReference>